<dbReference type="PANTHER" id="PTHR42470:SF2">
    <property type="match status" value="1"/>
</dbReference>
<feature type="compositionally biased region" description="Low complexity" evidence="1">
    <location>
        <begin position="456"/>
        <end position="467"/>
    </location>
</feature>
<evidence type="ECO:0000256" key="1">
    <source>
        <dbReference type="SAM" id="MobiDB-lite"/>
    </source>
</evidence>
<dbReference type="EMBL" id="JBBWRZ010000014">
    <property type="protein sequence ID" value="KAK8223212.1"/>
    <property type="molecule type" value="Genomic_DNA"/>
</dbReference>
<feature type="compositionally biased region" description="Polar residues" evidence="1">
    <location>
        <begin position="446"/>
        <end position="455"/>
    </location>
</feature>
<feature type="region of interest" description="Disordered" evidence="1">
    <location>
        <begin position="1"/>
        <end position="89"/>
    </location>
</feature>
<proteinExistence type="predicted"/>
<evidence type="ECO:0000259" key="2">
    <source>
        <dbReference type="Pfam" id="PF25545"/>
    </source>
</evidence>
<feature type="compositionally biased region" description="Basic and acidic residues" evidence="1">
    <location>
        <begin position="495"/>
        <end position="506"/>
    </location>
</feature>
<dbReference type="Proteomes" id="UP001492380">
    <property type="component" value="Unassembled WGS sequence"/>
</dbReference>
<feature type="domain" description="DUF7924" evidence="2">
    <location>
        <begin position="206"/>
        <end position="431"/>
    </location>
</feature>
<dbReference type="PANTHER" id="PTHR42470">
    <property type="entry name" value="VAST DOMAIN-CONTAINING PROTEIN"/>
    <property type="match status" value="1"/>
</dbReference>
<dbReference type="Pfam" id="PF25545">
    <property type="entry name" value="DUF7924"/>
    <property type="match status" value="1"/>
</dbReference>
<comment type="caution">
    <text evidence="3">The sequence shown here is derived from an EMBL/GenBank/DDBJ whole genome shotgun (WGS) entry which is preliminary data.</text>
</comment>
<protein>
    <recommendedName>
        <fullName evidence="2">DUF7924 domain-containing protein</fullName>
    </recommendedName>
</protein>
<accession>A0ABR1Y990</accession>
<evidence type="ECO:0000313" key="4">
    <source>
        <dbReference type="Proteomes" id="UP001492380"/>
    </source>
</evidence>
<name>A0ABR1Y990_9PEZI</name>
<feature type="region of interest" description="Disordered" evidence="1">
    <location>
        <begin position="446"/>
        <end position="506"/>
    </location>
</feature>
<gene>
    <name evidence="3" type="ORF">HDK90DRAFT_114749</name>
</gene>
<keyword evidence="4" id="KW-1185">Reference proteome</keyword>
<organism evidence="3 4">
    <name type="scientific">Phyllosticta capitalensis</name>
    <dbReference type="NCBI Taxonomy" id="121624"/>
    <lineage>
        <taxon>Eukaryota</taxon>
        <taxon>Fungi</taxon>
        <taxon>Dikarya</taxon>
        <taxon>Ascomycota</taxon>
        <taxon>Pezizomycotina</taxon>
        <taxon>Dothideomycetes</taxon>
        <taxon>Dothideomycetes incertae sedis</taxon>
        <taxon>Botryosphaeriales</taxon>
        <taxon>Phyllostictaceae</taxon>
        <taxon>Phyllosticta</taxon>
    </lineage>
</organism>
<feature type="compositionally biased region" description="Polar residues" evidence="1">
    <location>
        <begin position="1"/>
        <end position="16"/>
    </location>
</feature>
<reference evidence="3 4" key="1">
    <citation type="submission" date="2024-04" db="EMBL/GenBank/DDBJ databases">
        <title>Phyllosticta paracitricarpa is synonymous to the EU quarantine fungus P. citricarpa based on phylogenomic analyses.</title>
        <authorList>
            <consortium name="Lawrence Berkeley National Laboratory"/>
            <person name="Van Ingen-Buijs V.A."/>
            <person name="Van Westerhoven A.C."/>
            <person name="Haridas S."/>
            <person name="Skiadas P."/>
            <person name="Martin F."/>
            <person name="Groenewald J.Z."/>
            <person name="Crous P.W."/>
            <person name="Seidl M.F."/>
        </authorList>
    </citation>
    <scope>NUCLEOTIDE SEQUENCE [LARGE SCALE GENOMIC DNA]</scope>
    <source>
        <strain evidence="3 4">CBS 123374</strain>
    </source>
</reference>
<evidence type="ECO:0000313" key="3">
    <source>
        <dbReference type="EMBL" id="KAK8223212.1"/>
    </source>
</evidence>
<dbReference type="InterPro" id="IPR057684">
    <property type="entry name" value="DUF7924"/>
</dbReference>
<sequence length="506" mass="56829">MPQSTASISPLRSASPASIPDKVQQGDTEDVDCSLSAKERRPARKRKRSRDVNADVEASPSARRQRLEPGRSPSPGTEQDPLNQKKIDPVDHWVRYNSWPSDYTESAVPAEAMTGVRRTSSKRDSKSASNILYWNLGFSLSEAEAASSRRDLLNHTGTLDFFKNNSAARPEGLTESAEETCRKVLKSKDTKCNETGPWMFYNDKWFERAFKRLNEMNESKVIQDAKPLVVPPVEPFYYGGDDSLEYLTESVDETWSLCIPILRGNVPKPDYAAGYFLDVAFTKERQQVLKQFNTPTGDSPMRVTRRMVFPFLSCEAKSGAPDAPNLSEAEKQNVESTLIAMRGVTDLFQRADRASEIQLEILAFSVVYNDHEVRLFAHYADLYVDSSQPQFYRQKIYESLFRDVGLDAFRMIRYIYKVWAREHWERICSAIDTISNMPAYTSSTALSSSVTGTKTPASSSMPSASGSMPPPSEPRSRSSNERPQPQRSLTPDSSSVRDAKKPKTSG</sequence>